<proteinExistence type="predicted"/>
<dbReference type="InterPro" id="IPR044258">
    <property type="entry name" value="HIPP09-like"/>
</dbReference>
<feature type="compositionally biased region" description="Basic and acidic residues" evidence="1">
    <location>
        <begin position="1"/>
        <end position="35"/>
    </location>
</feature>
<protein>
    <submittedName>
        <fullName evidence="2">Heavy-metal-associated domain</fullName>
    </submittedName>
</protein>
<feature type="region of interest" description="Disordered" evidence="1">
    <location>
        <begin position="1"/>
        <end position="39"/>
    </location>
</feature>
<gene>
    <name evidence="2" type="ORF">MUK42_04488</name>
</gene>
<organism evidence="2 3">
    <name type="scientific">Musa troglodytarum</name>
    <name type="common">fe'i banana</name>
    <dbReference type="NCBI Taxonomy" id="320322"/>
    <lineage>
        <taxon>Eukaryota</taxon>
        <taxon>Viridiplantae</taxon>
        <taxon>Streptophyta</taxon>
        <taxon>Embryophyta</taxon>
        <taxon>Tracheophyta</taxon>
        <taxon>Spermatophyta</taxon>
        <taxon>Magnoliopsida</taxon>
        <taxon>Liliopsida</taxon>
        <taxon>Zingiberales</taxon>
        <taxon>Musaceae</taxon>
        <taxon>Musa</taxon>
    </lineage>
</organism>
<evidence type="ECO:0000256" key="1">
    <source>
        <dbReference type="SAM" id="MobiDB-lite"/>
    </source>
</evidence>
<dbReference type="EMBL" id="CP097507">
    <property type="protein sequence ID" value="URE07014.1"/>
    <property type="molecule type" value="Genomic_DNA"/>
</dbReference>
<evidence type="ECO:0000313" key="2">
    <source>
        <dbReference type="EMBL" id="URE07014.1"/>
    </source>
</evidence>
<dbReference type="AlphaFoldDB" id="A0A9E7G7P4"/>
<keyword evidence="3" id="KW-1185">Reference proteome</keyword>
<sequence>MGEAKQEAEAKQEEKKEEMQEEKKEEKAEEKKEVAKTLPPPPVVLSVDLHCVGCAKKIEKSILKCRGFTRSILKLLLELMKNADLADPHIRC</sequence>
<name>A0A9E7G7P4_9LILI</name>
<evidence type="ECO:0000313" key="3">
    <source>
        <dbReference type="Proteomes" id="UP001055439"/>
    </source>
</evidence>
<accession>A0A9E7G7P4</accession>
<dbReference type="GO" id="GO:0046872">
    <property type="term" value="F:metal ion binding"/>
    <property type="evidence" value="ECO:0007669"/>
    <property type="project" value="InterPro"/>
</dbReference>
<reference evidence="2" key="1">
    <citation type="submission" date="2022-05" db="EMBL/GenBank/DDBJ databases">
        <title>The Musa troglodytarum L. genome provides insights into the mechanism of non-climacteric behaviour and enrichment of carotenoids.</title>
        <authorList>
            <person name="Wang J."/>
        </authorList>
    </citation>
    <scope>NUCLEOTIDE SEQUENCE</scope>
    <source>
        <tissue evidence="2">Leaf</tissue>
    </source>
</reference>
<dbReference type="Proteomes" id="UP001055439">
    <property type="component" value="Chromosome 5"/>
</dbReference>
<dbReference type="PANTHER" id="PTHR47066">
    <property type="entry name" value="HEAVY METAL-ASSOCIATED ISOPRENYLATED PLANT PROTEIN 9"/>
    <property type="match status" value="1"/>
</dbReference>
<dbReference type="PANTHER" id="PTHR47066:SF1">
    <property type="entry name" value="HEAVY METAL-ASSOCIATED ISOPRENYLATED PLANT PROTEIN 9"/>
    <property type="match status" value="1"/>
</dbReference>